<name>A0A9P9FFY1_9HYPO</name>
<dbReference type="OrthoDB" id="5239396at2759"/>
<evidence type="ECO:0000313" key="2">
    <source>
        <dbReference type="EMBL" id="KAH7160754.1"/>
    </source>
</evidence>
<evidence type="ECO:0000256" key="1">
    <source>
        <dbReference type="SAM" id="MobiDB-lite"/>
    </source>
</evidence>
<proteinExistence type="predicted"/>
<keyword evidence="3" id="KW-1185">Reference proteome</keyword>
<dbReference type="AlphaFoldDB" id="A0A9P9FFY1"/>
<feature type="region of interest" description="Disordered" evidence="1">
    <location>
        <begin position="1"/>
        <end position="37"/>
    </location>
</feature>
<feature type="compositionally biased region" description="Basic residues" evidence="1">
    <location>
        <begin position="23"/>
        <end position="33"/>
    </location>
</feature>
<dbReference type="Proteomes" id="UP000738349">
    <property type="component" value="Unassembled WGS sequence"/>
</dbReference>
<sequence>MTSADPSYAPVVSSPLNPLSARVGRRRRSRSVRRGPASHTLAQRLLRSKAAEAWREHVVNSQFVQGDNTGVLRRKVPRSRGCCPSLPDLRSLGLSFSLVGYTESQQPVLRFRLPDLSCLTTRRVMMAFGLAGALPALTAPNLLRRAEPL</sequence>
<evidence type="ECO:0000313" key="3">
    <source>
        <dbReference type="Proteomes" id="UP000738349"/>
    </source>
</evidence>
<dbReference type="EMBL" id="JAGMUV010000004">
    <property type="protein sequence ID" value="KAH7160754.1"/>
    <property type="molecule type" value="Genomic_DNA"/>
</dbReference>
<accession>A0A9P9FFY1</accession>
<reference evidence="2" key="1">
    <citation type="journal article" date="2021" name="Nat. Commun.">
        <title>Genetic determinants of endophytism in the Arabidopsis root mycobiome.</title>
        <authorList>
            <person name="Mesny F."/>
            <person name="Miyauchi S."/>
            <person name="Thiergart T."/>
            <person name="Pickel B."/>
            <person name="Atanasova L."/>
            <person name="Karlsson M."/>
            <person name="Huettel B."/>
            <person name="Barry K.W."/>
            <person name="Haridas S."/>
            <person name="Chen C."/>
            <person name="Bauer D."/>
            <person name="Andreopoulos W."/>
            <person name="Pangilinan J."/>
            <person name="LaButti K."/>
            <person name="Riley R."/>
            <person name="Lipzen A."/>
            <person name="Clum A."/>
            <person name="Drula E."/>
            <person name="Henrissat B."/>
            <person name="Kohler A."/>
            <person name="Grigoriev I.V."/>
            <person name="Martin F.M."/>
            <person name="Hacquard S."/>
        </authorList>
    </citation>
    <scope>NUCLEOTIDE SEQUENCE</scope>
    <source>
        <strain evidence="2">MPI-CAGE-AT-0147</strain>
    </source>
</reference>
<organism evidence="2 3">
    <name type="scientific">Dactylonectria macrodidyma</name>
    <dbReference type="NCBI Taxonomy" id="307937"/>
    <lineage>
        <taxon>Eukaryota</taxon>
        <taxon>Fungi</taxon>
        <taxon>Dikarya</taxon>
        <taxon>Ascomycota</taxon>
        <taxon>Pezizomycotina</taxon>
        <taxon>Sordariomycetes</taxon>
        <taxon>Hypocreomycetidae</taxon>
        <taxon>Hypocreales</taxon>
        <taxon>Nectriaceae</taxon>
        <taxon>Dactylonectria</taxon>
    </lineage>
</organism>
<comment type="caution">
    <text evidence="2">The sequence shown here is derived from an EMBL/GenBank/DDBJ whole genome shotgun (WGS) entry which is preliminary data.</text>
</comment>
<gene>
    <name evidence="2" type="ORF">EDB81DRAFT_879099</name>
</gene>
<protein>
    <submittedName>
        <fullName evidence="2">Uncharacterized protein</fullName>
    </submittedName>
</protein>